<feature type="compositionally biased region" description="Basic and acidic residues" evidence="1">
    <location>
        <begin position="15"/>
        <end position="29"/>
    </location>
</feature>
<evidence type="ECO:0000313" key="2">
    <source>
        <dbReference type="EMBL" id="SHL44358.1"/>
    </source>
</evidence>
<gene>
    <name evidence="2" type="ORF">SAMN05443432_101522</name>
</gene>
<name>A0A1M7ANR2_9RHOB</name>
<feature type="compositionally biased region" description="Polar residues" evidence="1">
    <location>
        <begin position="1"/>
        <end position="11"/>
    </location>
</feature>
<dbReference type="EMBL" id="FRCB01000001">
    <property type="protein sequence ID" value="SHL44358.1"/>
    <property type="molecule type" value="Genomic_DNA"/>
</dbReference>
<dbReference type="Proteomes" id="UP000322545">
    <property type="component" value="Unassembled WGS sequence"/>
</dbReference>
<dbReference type="AlphaFoldDB" id="A0A1M7ANR2"/>
<evidence type="ECO:0000256" key="1">
    <source>
        <dbReference type="SAM" id="MobiDB-lite"/>
    </source>
</evidence>
<keyword evidence="3" id="KW-1185">Reference proteome</keyword>
<protein>
    <submittedName>
        <fullName evidence="2">Uncharacterized protein</fullName>
    </submittedName>
</protein>
<reference evidence="2 3" key="1">
    <citation type="submission" date="2016-11" db="EMBL/GenBank/DDBJ databases">
        <authorList>
            <person name="Varghese N."/>
            <person name="Submissions S."/>
        </authorList>
    </citation>
    <scope>NUCLEOTIDE SEQUENCE [LARGE SCALE GENOMIC DNA]</scope>
    <source>
        <strain evidence="2 3">DSM 28249</strain>
    </source>
</reference>
<accession>A0A1M7ANR2</accession>
<feature type="region of interest" description="Disordered" evidence="1">
    <location>
        <begin position="1"/>
        <end position="35"/>
    </location>
</feature>
<organism evidence="2 3">
    <name type="scientific">Roseovarius litoreus</name>
    <dbReference type="NCBI Taxonomy" id="1155722"/>
    <lineage>
        <taxon>Bacteria</taxon>
        <taxon>Pseudomonadati</taxon>
        <taxon>Pseudomonadota</taxon>
        <taxon>Alphaproteobacteria</taxon>
        <taxon>Rhodobacterales</taxon>
        <taxon>Roseobacteraceae</taxon>
        <taxon>Roseovarius</taxon>
    </lineage>
</organism>
<proteinExistence type="predicted"/>
<sequence>MSNHTLSQTPVPLSEKARRLIEAHDREVRQQITSG</sequence>
<evidence type="ECO:0000313" key="3">
    <source>
        <dbReference type="Proteomes" id="UP000322545"/>
    </source>
</evidence>